<organism evidence="4 5">
    <name type="scientific">Labeo rohita</name>
    <name type="common">Indian major carp</name>
    <name type="synonym">Cyprinus rohita</name>
    <dbReference type="NCBI Taxonomy" id="84645"/>
    <lineage>
        <taxon>Eukaryota</taxon>
        <taxon>Metazoa</taxon>
        <taxon>Chordata</taxon>
        <taxon>Craniata</taxon>
        <taxon>Vertebrata</taxon>
        <taxon>Euteleostomi</taxon>
        <taxon>Actinopterygii</taxon>
        <taxon>Neopterygii</taxon>
        <taxon>Teleostei</taxon>
        <taxon>Ostariophysi</taxon>
        <taxon>Cypriniformes</taxon>
        <taxon>Cyprinidae</taxon>
        <taxon>Labeoninae</taxon>
        <taxon>Labeonini</taxon>
        <taxon>Labeo</taxon>
    </lineage>
</organism>
<keyword evidence="4" id="KW-0645">Protease</keyword>
<accession>A0ABQ8L3S4</accession>
<reference evidence="4 5" key="1">
    <citation type="submission" date="2022-01" db="EMBL/GenBank/DDBJ databases">
        <title>A high-quality chromosome-level genome assembly of rohu carp, Labeo rohita.</title>
        <authorList>
            <person name="Arick M.A. II"/>
            <person name="Hsu C.-Y."/>
            <person name="Magbanua Z."/>
            <person name="Pechanova O."/>
            <person name="Grover C."/>
            <person name="Miller E."/>
            <person name="Thrash A."/>
            <person name="Ezzel L."/>
            <person name="Alam S."/>
            <person name="Benzie J."/>
            <person name="Hamilton M."/>
            <person name="Karsi A."/>
            <person name="Lawrence M.L."/>
            <person name="Peterson D.G."/>
        </authorList>
    </citation>
    <scope>NUCLEOTIDE SEQUENCE [LARGE SCALE GENOMIC DNA]</scope>
    <source>
        <strain evidence="5">BAU-BD-2019</strain>
        <tissue evidence="4">Blood</tissue>
    </source>
</reference>
<sequence>MVANSQFGNTFLILLDALVGPQPHIFVADEAFPLCRDLMRPFPGNTLPRRHSVFSYRLSLARLTVENTFGILTAQWQIYRHAFGVSPATAKVCVKATSVLQNFLQRTARTRR</sequence>
<feature type="domain" description="DDE Tnp4" evidence="3">
    <location>
        <begin position="16"/>
        <end position="102"/>
    </location>
</feature>
<keyword evidence="2" id="KW-0479">Metal-binding</keyword>
<evidence type="ECO:0000313" key="4">
    <source>
        <dbReference type="EMBL" id="KAI2645385.1"/>
    </source>
</evidence>
<name>A0ABQ8L3S4_LABRO</name>
<keyword evidence="4" id="KW-0547">Nucleotide-binding</keyword>
<keyword evidence="4" id="KW-0378">Hydrolase</keyword>
<gene>
    <name evidence="4" type="ORF">H4Q32_026881</name>
</gene>
<dbReference type="GO" id="GO:0005524">
    <property type="term" value="F:ATP binding"/>
    <property type="evidence" value="ECO:0007669"/>
    <property type="project" value="UniProtKB-KW"/>
</dbReference>
<dbReference type="InterPro" id="IPR027806">
    <property type="entry name" value="HARBI1_dom"/>
</dbReference>
<proteinExistence type="predicted"/>
<dbReference type="GO" id="GO:0008233">
    <property type="term" value="F:peptidase activity"/>
    <property type="evidence" value="ECO:0007669"/>
    <property type="project" value="UniProtKB-KW"/>
</dbReference>
<dbReference type="Proteomes" id="UP000830375">
    <property type="component" value="Unassembled WGS sequence"/>
</dbReference>
<protein>
    <submittedName>
        <fullName evidence="4">ATP-dependent Clp protease ATP-binding subunit ClpX</fullName>
    </submittedName>
</protein>
<evidence type="ECO:0000256" key="2">
    <source>
        <dbReference type="ARBA" id="ARBA00022723"/>
    </source>
</evidence>
<dbReference type="EMBL" id="JACTAM010002268">
    <property type="protein sequence ID" value="KAI2645385.1"/>
    <property type="molecule type" value="Genomic_DNA"/>
</dbReference>
<comment type="cofactor">
    <cofactor evidence="1">
        <name>a divalent metal cation</name>
        <dbReference type="ChEBI" id="CHEBI:60240"/>
    </cofactor>
</comment>
<comment type="caution">
    <text evidence="4">The sequence shown here is derived from an EMBL/GenBank/DDBJ whole genome shotgun (WGS) entry which is preliminary data.</text>
</comment>
<keyword evidence="4" id="KW-0067">ATP-binding</keyword>
<evidence type="ECO:0000259" key="3">
    <source>
        <dbReference type="Pfam" id="PF13359"/>
    </source>
</evidence>
<keyword evidence="5" id="KW-1185">Reference proteome</keyword>
<evidence type="ECO:0000256" key="1">
    <source>
        <dbReference type="ARBA" id="ARBA00001968"/>
    </source>
</evidence>
<evidence type="ECO:0000313" key="5">
    <source>
        <dbReference type="Proteomes" id="UP000830375"/>
    </source>
</evidence>
<dbReference type="GO" id="GO:0006508">
    <property type="term" value="P:proteolysis"/>
    <property type="evidence" value="ECO:0007669"/>
    <property type="project" value="UniProtKB-KW"/>
</dbReference>
<dbReference type="Pfam" id="PF13359">
    <property type="entry name" value="DDE_Tnp_4"/>
    <property type="match status" value="1"/>
</dbReference>